<proteinExistence type="inferred from homology"/>
<dbReference type="CDD" id="cd01639">
    <property type="entry name" value="IMPase"/>
    <property type="match status" value="1"/>
</dbReference>
<dbReference type="InterPro" id="IPR033942">
    <property type="entry name" value="IMPase"/>
</dbReference>
<evidence type="ECO:0000256" key="5">
    <source>
        <dbReference type="ARBA" id="ARBA00022801"/>
    </source>
</evidence>
<dbReference type="Proteomes" id="UP000698963">
    <property type="component" value="Unassembled WGS sequence"/>
</dbReference>
<dbReference type="EC" id="3.1.3.25" evidence="8"/>
<dbReference type="PRINTS" id="PR01959">
    <property type="entry name" value="SBIMPHPHTASE"/>
</dbReference>
<dbReference type="RefSeq" id="WP_304124214.1">
    <property type="nucleotide sequence ID" value="NZ_DYZA01000249.1"/>
</dbReference>
<dbReference type="PRINTS" id="PR00377">
    <property type="entry name" value="IMPHPHTASES"/>
</dbReference>
<comment type="cofactor">
    <cofactor evidence="2 7 8">
        <name>Mg(2+)</name>
        <dbReference type="ChEBI" id="CHEBI:18420"/>
    </cofactor>
</comment>
<dbReference type="Pfam" id="PF00459">
    <property type="entry name" value="Inositol_P"/>
    <property type="match status" value="1"/>
</dbReference>
<comment type="caution">
    <text evidence="9">The sequence shown here is derived from an EMBL/GenBank/DDBJ whole genome shotgun (WGS) entry which is preliminary data.</text>
</comment>
<dbReference type="InterPro" id="IPR000760">
    <property type="entry name" value="Inositol_monophosphatase-like"/>
</dbReference>
<reference evidence="9" key="1">
    <citation type="journal article" date="2021" name="PeerJ">
        <title>Extensive microbial diversity within the chicken gut microbiome revealed by metagenomics and culture.</title>
        <authorList>
            <person name="Gilroy R."/>
            <person name="Ravi A."/>
            <person name="Getino M."/>
            <person name="Pursley I."/>
            <person name="Horton D.L."/>
            <person name="Alikhan N.F."/>
            <person name="Baker D."/>
            <person name="Gharbi K."/>
            <person name="Hall N."/>
            <person name="Watson M."/>
            <person name="Adriaenssens E.M."/>
            <person name="Foster-Nyarko E."/>
            <person name="Jarju S."/>
            <person name="Secka A."/>
            <person name="Antonio M."/>
            <person name="Oren A."/>
            <person name="Chaudhuri R.R."/>
            <person name="La Ragione R."/>
            <person name="Hildebrand F."/>
            <person name="Pallen M.J."/>
        </authorList>
    </citation>
    <scope>NUCLEOTIDE SEQUENCE</scope>
    <source>
        <strain evidence="9">ChiGjej2B2-19336</strain>
    </source>
</reference>
<comment type="similarity">
    <text evidence="3 8">Belongs to the inositol monophosphatase superfamily.</text>
</comment>
<keyword evidence="6 7" id="KW-0460">Magnesium</keyword>
<dbReference type="Gene3D" id="3.30.540.10">
    <property type="entry name" value="Fructose-1,6-Bisphosphatase, subunit A, domain 1"/>
    <property type="match status" value="1"/>
</dbReference>
<dbReference type="GO" id="GO:0006020">
    <property type="term" value="P:inositol metabolic process"/>
    <property type="evidence" value="ECO:0007669"/>
    <property type="project" value="TreeGrafter"/>
</dbReference>
<dbReference type="GO" id="GO:0008934">
    <property type="term" value="F:inositol monophosphate 1-phosphatase activity"/>
    <property type="evidence" value="ECO:0007669"/>
    <property type="project" value="InterPro"/>
</dbReference>
<dbReference type="GO" id="GO:0046872">
    <property type="term" value="F:metal ion binding"/>
    <property type="evidence" value="ECO:0007669"/>
    <property type="project" value="UniProtKB-KW"/>
</dbReference>
<dbReference type="PROSITE" id="PS00629">
    <property type="entry name" value="IMP_1"/>
    <property type="match status" value="1"/>
</dbReference>
<feature type="binding site" evidence="7">
    <location>
        <position position="89"/>
    </location>
    <ligand>
        <name>Mg(2+)</name>
        <dbReference type="ChEBI" id="CHEBI:18420"/>
        <label>1</label>
        <note>catalytic</note>
    </ligand>
</feature>
<keyword evidence="4 7" id="KW-0479">Metal-binding</keyword>
<evidence type="ECO:0000256" key="4">
    <source>
        <dbReference type="ARBA" id="ARBA00022723"/>
    </source>
</evidence>
<dbReference type="GO" id="GO:0046854">
    <property type="term" value="P:phosphatidylinositol phosphate biosynthetic process"/>
    <property type="evidence" value="ECO:0007669"/>
    <property type="project" value="InterPro"/>
</dbReference>
<dbReference type="InterPro" id="IPR020583">
    <property type="entry name" value="Inositol_monoP_metal-BS"/>
</dbReference>
<reference evidence="9" key="2">
    <citation type="submission" date="2021-09" db="EMBL/GenBank/DDBJ databases">
        <authorList>
            <person name="Gilroy R."/>
        </authorList>
    </citation>
    <scope>NUCLEOTIDE SEQUENCE</scope>
    <source>
        <strain evidence="9">ChiGjej2B2-19336</strain>
    </source>
</reference>
<sequence>MDTMELSGPVRDLLSVLDGSDGIFLSAWDRPRAVRHKGKRDLVTDTDLAIEEYLKQNLCDIVPGASFMAEESAKQSLPSGTCWIIDPVDGTTNFAHHFGDTATSVALWENGQVVFGAVSAPVRGERYVAERNRGAWLNGSPIHVSSVSSCGDALVATGFPYSVHEDMDEVLRDLRILLDSTVGVRRCGSAALDMCFVACGSFEAYFEGWIKPWDIAAGWLLVEEAGGRVSGRSGAPYLFHTPILASNGAVHEDMVKALLLENTH</sequence>
<dbReference type="SUPFAM" id="SSF56655">
    <property type="entry name" value="Carbohydrate phosphatase"/>
    <property type="match status" value="1"/>
</dbReference>
<feature type="binding site" evidence="7">
    <location>
        <position position="70"/>
    </location>
    <ligand>
        <name>Mg(2+)</name>
        <dbReference type="ChEBI" id="CHEBI:18420"/>
        <label>1</label>
        <note>catalytic</note>
    </ligand>
</feature>
<organism evidence="9 10">
    <name type="scientific">Mailhella massiliensis</name>
    <dbReference type="NCBI Taxonomy" id="1903261"/>
    <lineage>
        <taxon>Bacteria</taxon>
        <taxon>Pseudomonadati</taxon>
        <taxon>Thermodesulfobacteriota</taxon>
        <taxon>Desulfovibrionia</taxon>
        <taxon>Desulfovibrionales</taxon>
        <taxon>Desulfovibrionaceae</taxon>
        <taxon>Mailhella</taxon>
    </lineage>
</organism>
<dbReference type="AlphaFoldDB" id="A0A921AYR7"/>
<accession>A0A921AYR7</accession>
<dbReference type="InterPro" id="IPR020550">
    <property type="entry name" value="Inositol_monophosphatase_CS"/>
</dbReference>
<evidence type="ECO:0000256" key="2">
    <source>
        <dbReference type="ARBA" id="ARBA00001946"/>
    </source>
</evidence>
<dbReference type="GO" id="GO:0007165">
    <property type="term" value="P:signal transduction"/>
    <property type="evidence" value="ECO:0007669"/>
    <property type="project" value="TreeGrafter"/>
</dbReference>
<gene>
    <name evidence="9" type="ORF">K8W16_12095</name>
</gene>
<dbReference type="PROSITE" id="PS00630">
    <property type="entry name" value="IMP_2"/>
    <property type="match status" value="1"/>
</dbReference>
<dbReference type="PANTHER" id="PTHR20854">
    <property type="entry name" value="INOSITOL MONOPHOSPHATASE"/>
    <property type="match status" value="1"/>
</dbReference>
<dbReference type="EMBL" id="DYZA01000249">
    <property type="protein sequence ID" value="HJD98371.1"/>
    <property type="molecule type" value="Genomic_DNA"/>
</dbReference>
<comment type="catalytic activity">
    <reaction evidence="1 8">
        <text>a myo-inositol phosphate + H2O = myo-inositol + phosphate</text>
        <dbReference type="Rhea" id="RHEA:24056"/>
        <dbReference type="ChEBI" id="CHEBI:15377"/>
        <dbReference type="ChEBI" id="CHEBI:17268"/>
        <dbReference type="ChEBI" id="CHEBI:43474"/>
        <dbReference type="ChEBI" id="CHEBI:84139"/>
        <dbReference type="EC" id="3.1.3.25"/>
    </reaction>
</comment>
<evidence type="ECO:0000256" key="7">
    <source>
        <dbReference type="PIRSR" id="PIRSR600760-2"/>
    </source>
</evidence>
<protein>
    <recommendedName>
        <fullName evidence="8">Inositol-1-monophosphatase</fullName>
        <ecNumber evidence="8">3.1.3.25</ecNumber>
    </recommendedName>
</protein>
<evidence type="ECO:0000256" key="1">
    <source>
        <dbReference type="ARBA" id="ARBA00001033"/>
    </source>
</evidence>
<dbReference type="InterPro" id="IPR022337">
    <property type="entry name" value="Inositol_monophosphatase_SuhB"/>
</dbReference>
<feature type="binding site" evidence="7">
    <location>
        <position position="214"/>
    </location>
    <ligand>
        <name>Mg(2+)</name>
        <dbReference type="ChEBI" id="CHEBI:18420"/>
        <label>1</label>
        <note>catalytic</note>
    </ligand>
</feature>
<keyword evidence="5 8" id="KW-0378">Hydrolase</keyword>
<dbReference type="PANTHER" id="PTHR20854:SF4">
    <property type="entry name" value="INOSITOL-1-MONOPHOSPHATASE-RELATED"/>
    <property type="match status" value="1"/>
</dbReference>
<evidence type="ECO:0000313" key="10">
    <source>
        <dbReference type="Proteomes" id="UP000698963"/>
    </source>
</evidence>
<evidence type="ECO:0000256" key="6">
    <source>
        <dbReference type="ARBA" id="ARBA00022842"/>
    </source>
</evidence>
<evidence type="ECO:0000256" key="8">
    <source>
        <dbReference type="RuleBase" id="RU364068"/>
    </source>
</evidence>
<evidence type="ECO:0000256" key="3">
    <source>
        <dbReference type="ARBA" id="ARBA00009759"/>
    </source>
</evidence>
<feature type="binding site" evidence="7">
    <location>
        <position position="86"/>
    </location>
    <ligand>
        <name>Mg(2+)</name>
        <dbReference type="ChEBI" id="CHEBI:18420"/>
        <label>1</label>
        <note>catalytic</note>
    </ligand>
</feature>
<name>A0A921AYR7_9BACT</name>
<evidence type="ECO:0000313" key="9">
    <source>
        <dbReference type="EMBL" id="HJD98371.1"/>
    </source>
</evidence>
<dbReference type="Gene3D" id="3.40.190.80">
    <property type="match status" value="1"/>
</dbReference>